<protein>
    <recommendedName>
        <fullName evidence="2">EamA domain-containing protein</fullName>
    </recommendedName>
</protein>
<feature type="transmembrane region" description="Helical" evidence="1">
    <location>
        <begin position="149"/>
        <end position="169"/>
    </location>
</feature>
<keyword evidence="1" id="KW-0472">Membrane</keyword>
<comment type="caution">
    <text evidence="3">The sequence shown here is derived from an EMBL/GenBank/DDBJ whole genome shotgun (WGS) entry which is preliminary data.</text>
</comment>
<feature type="transmembrane region" description="Helical" evidence="1">
    <location>
        <begin position="37"/>
        <end position="55"/>
    </location>
</feature>
<dbReference type="PANTHER" id="PTHR22911">
    <property type="entry name" value="ACYL-MALONYL CONDENSING ENZYME-RELATED"/>
    <property type="match status" value="1"/>
</dbReference>
<keyword evidence="4" id="KW-1185">Reference proteome</keyword>
<dbReference type="GO" id="GO:0016020">
    <property type="term" value="C:membrane"/>
    <property type="evidence" value="ECO:0007669"/>
    <property type="project" value="InterPro"/>
</dbReference>
<keyword evidence="1" id="KW-1133">Transmembrane helix</keyword>
<evidence type="ECO:0000313" key="4">
    <source>
        <dbReference type="Proteomes" id="UP000181790"/>
    </source>
</evidence>
<feature type="transmembrane region" description="Helical" evidence="1">
    <location>
        <begin position="181"/>
        <end position="200"/>
    </location>
</feature>
<evidence type="ECO:0000313" key="3">
    <source>
        <dbReference type="EMBL" id="OIN59358.1"/>
    </source>
</evidence>
<feature type="transmembrane region" description="Helical" evidence="1">
    <location>
        <begin position="269"/>
        <end position="285"/>
    </location>
</feature>
<dbReference type="RefSeq" id="WP_071503041.1">
    <property type="nucleotide sequence ID" value="NZ_MORL01000004.1"/>
</dbReference>
<evidence type="ECO:0000259" key="2">
    <source>
        <dbReference type="Pfam" id="PF00892"/>
    </source>
</evidence>
<dbReference type="InterPro" id="IPR037185">
    <property type="entry name" value="EmrE-like"/>
</dbReference>
<dbReference type="Proteomes" id="UP000181790">
    <property type="component" value="Unassembled WGS sequence"/>
</dbReference>
<feature type="domain" description="EamA" evidence="2">
    <location>
        <begin position="152"/>
        <end position="286"/>
    </location>
</feature>
<dbReference type="PANTHER" id="PTHR22911:SF137">
    <property type="entry name" value="SOLUTE CARRIER FAMILY 35 MEMBER G2-RELATED"/>
    <property type="match status" value="1"/>
</dbReference>
<feature type="domain" description="EamA" evidence="2">
    <location>
        <begin position="3"/>
        <end position="137"/>
    </location>
</feature>
<dbReference type="Pfam" id="PF00892">
    <property type="entry name" value="EamA"/>
    <property type="match status" value="2"/>
</dbReference>
<feature type="transmembrane region" description="Helical" evidence="1">
    <location>
        <begin position="67"/>
        <end position="86"/>
    </location>
</feature>
<gene>
    <name evidence="3" type="ORF">BLX24_10290</name>
</gene>
<feature type="transmembrane region" description="Helical" evidence="1">
    <location>
        <begin position="239"/>
        <end position="263"/>
    </location>
</feature>
<evidence type="ECO:0000256" key="1">
    <source>
        <dbReference type="SAM" id="Phobius"/>
    </source>
</evidence>
<dbReference type="EMBL" id="MORL01000004">
    <property type="protein sequence ID" value="OIN59358.1"/>
    <property type="molecule type" value="Genomic_DNA"/>
</dbReference>
<reference evidence="3 4" key="1">
    <citation type="submission" date="2016-10" db="EMBL/GenBank/DDBJ databases">
        <title>Arsenicibacter rosenii gen. nov., sp. nov., an efficient arsenic-methylating bacterium isolated from an arsenic-contaminated paddy soil.</title>
        <authorList>
            <person name="Huang K."/>
        </authorList>
    </citation>
    <scope>NUCLEOTIDE SEQUENCE [LARGE SCALE GENOMIC DNA]</scope>
    <source>
        <strain evidence="3 4">SM-1</strain>
    </source>
</reference>
<dbReference type="InterPro" id="IPR000620">
    <property type="entry name" value="EamA_dom"/>
</dbReference>
<feature type="transmembrane region" description="Helical" evidence="1">
    <location>
        <begin position="92"/>
        <end position="115"/>
    </location>
</feature>
<proteinExistence type="predicted"/>
<keyword evidence="1" id="KW-0812">Transmembrane</keyword>
<dbReference type="OrthoDB" id="3180815at2"/>
<name>A0A1S2VNJ2_9BACT</name>
<accession>A0A1S2VNJ2</accession>
<feature type="transmembrane region" description="Helical" evidence="1">
    <location>
        <begin position="212"/>
        <end position="232"/>
    </location>
</feature>
<sequence length="299" mass="32087">MTKYILMVLAGAVSFGILSSFVKIAYQQGYSPAEISFSQAFTGALLLWLLARIVSPGFSVRSVGRRQIAALLGTGATIGLATFYYYVSVHYIPASLAIVLLMQFTWMGLLFDWLFFRKRPSLMEAGISAVIIGGTVLAGNLWGNTDFHVSWTGIFYVLLASVLYAGYIVANSRAGKHMPNLTKSAWIMTGSALAIGLVNLPSLATESHLGFALGQWALFLALFGTVIPPVLFAKGIPHVGAGISGILMTAELPVAVITAHFLLGEQLTTTQLIGIVIMLGAIIAMNRYRVRKVKPVAAN</sequence>
<feature type="transmembrane region" description="Helical" evidence="1">
    <location>
        <begin position="122"/>
        <end position="143"/>
    </location>
</feature>
<organism evidence="3 4">
    <name type="scientific">Arsenicibacter rosenii</name>
    <dbReference type="NCBI Taxonomy" id="1750698"/>
    <lineage>
        <taxon>Bacteria</taxon>
        <taxon>Pseudomonadati</taxon>
        <taxon>Bacteroidota</taxon>
        <taxon>Cytophagia</taxon>
        <taxon>Cytophagales</taxon>
        <taxon>Spirosomataceae</taxon>
        <taxon>Arsenicibacter</taxon>
    </lineage>
</organism>
<dbReference type="SUPFAM" id="SSF103481">
    <property type="entry name" value="Multidrug resistance efflux transporter EmrE"/>
    <property type="match status" value="2"/>
</dbReference>
<dbReference type="AlphaFoldDB" id="A0A1S2VNJ2"/>